<dbReference type="InterPro" id="IPR011008">
    <property type="entry name" value="Dimeric_a/b-barrel"/>
</dbReference>
<protein>
    <recommendedName>
        <fullName evidence="1">ABM domain-containing protein</fullName>
    </recommendedName>
</protein>
<gene>
    <name evidence="2 4" type="ORF">BDZ99DRAFT_398244</name>
</gene>
<dbReference type="OrthoDB" id="4126315at2759"/>
<sequence>MSQLLPGLNAQATITIKPEDVPTFLKELQPIYEKVTAEPQCISFEVFQSTDNPGVIHLVENWTESVQWFMEVQAKKEYYKAYFEAIKPLFVEPLKFQIFNRLLFSYKA</sequence>
<reference evidence="4" key="3">
    <citation type="submission" date="2025-04" db="UniProtKB">
        <authorList>
            <consortium name="RefSeq"/>
        </authorList>
    </citation>
    <scope>IDENTIFICATION</scope>
    <source>
        <strain evidence="4">CBS 304.34</strain>
    </source>
</reference>
<dbReference type="InterPro" id="IPR007138">
    <property type="entry name" value="ABM_dom"/>
</dbReference>
<dbReference type="PROSITE" id="PS51725">
    <property type="entry name" value="ABM"/>
    <property type="match status" value="1"/>
</dbReference>
<evidence type="ECO:0000259" key="1">
    <source>
        <dbReference type="PROSITE" id="PS51725"/>
    </source>
</evidence>
<proteinExistence type="predicted"/>
<keyword evidence="3" id="KW-1185">Reference proteome</keyword>
<reference evidence="4" key="2">
    <citation type="submission" date="2020-04" db="EMBL/GenBank/DDBJ databases">
        <authorList>
            <consortium name="NCBI Genome Project"/>
        </authorList>
    </citation>
    <scope>NUCLEOTIDE SEQUENCE</scope>
    <source>
        <strain evidence="4">CBS 304.34</strain>
    </source>
</reference>
<dbReference type="RefSeq" id="XP_033571277.1">
    <property type="nucleotide sequence ID" value="XM_033716082.1"/>
</dbReference>
<dbReference type="Pfam" id="PF03992">
    <property type="entry name" value="ABM"/>
    <property type="match status" value="1"/>
</dbReference>
<dbReference type="GeneID" id="54456975"/>
<reference evidence="2 4" key="1">
    <citation type="journal article" date="2020" name="Stud. Mycol.">
        <title>101 Dothideomycetes genomes: a test case for predicting lifestyles and emergence of pathogens.</title>
        <authorList>
            <person name="Haridas S."/>
            <person name="Albert R."/>
            <person name="Binder M."/>
            <person name="Bloem J."/>
            <person name="Labutti K."/>
            <person name="Salamov A."/>
            <person name="Andreopoulos B."/>
            <person name="Baker S."/>
            <person name="Barry K."/>
            <person name="Bills G."/>
            <person name="Bluhm B."/>
            <person name="Cannon C."/>
            <person name="Castanera R."/>
            <person name="Culley D."/>
            <person name="Daum C."/>
            <person name="Ezra D."/>
            <person name="Gonzalez J."/>
            <person name="Henrissat B."/>
            <person name="Kuo A."/>
            <person name="Liang C."/>
            <person name="Lipzen A."/>
            <person name="Lutzoni F."/>
            <person name="Magnuson J."/>
            <person name="Mondo S."/>
            <person name="Nolan M."/>
            <person name="Ohm R."/>
            <person name="Pangilinan J."/>
            <person name="Park H.-J."/>
            <person name="Ramirez L."/>
            <person name="Alfaro M."/>
            <person name="Sun H."/>
            <person name="Tritt A."/>
            <person name="Yoshinaga Y."/>
            <person name="Zwiers L.-H."/>
            <person name="Turgeon B."/>
            <person name="Goodwin S."/>
            <person name="Spatafora J."/>
            <person name="Crous P."/>
            <person name="Grigoriev I."/>
        </authorList>
    </citation>
    <scope>NUCLEOTIDE SEQUENCE</scope>
    <source>
        <strain evidence="2 4">CBS 304.34</strain>
    </source>
</reference>
<dbReference type="Gene3D" id="3.30.70.100">
    <property type="match status" value="1"/>
</dbReference>
<dbReference type="AlphaFoldDB" id="A0A6A6Y713"/>
<accession>A0A6A6Y713</accession>
<evidence type="ECO:0000313" key="2">
    <source>
        <dbReference type="EMBL" id="KAF2804313.1"/>
    </source>
</evidence>
<name>A0A6A6Y713_9PEZI</name>
<dbReference type="Proteomes" id="UP000504636">
    <property type="component" value="Unplaced"/>
</dbReference>
<feature type="domain" description="ABM" evidence="1">
    <location>
        <begin position="8"/>
        <end position="99"/>
    </location>
</feature>
<dbReference type="SUPFAM" id="SSF54909">
    <property type="entry name" value="Dimeric alpha+beta barrel"/>
    <property type="match status" value="1"/>
</dbReference>
<dbReference type="EMBL" id="MU003714">
    <property type="protein sequence ID" value="KAF2804313.1"/>
    <property type="molecule type" value="Genomic_DNA"/>
</dbReference>
<evidence type="ECO:0000313" key="4">
    <source>
        <dbReference type="RefSeq" id="XP_033571277.1"/>
    </source>
</evidence>
<evidence type="ECO:0000313" key="3">
    <source>
        <dbReference type="Proteomes" id="UP000504636"/>
    </source>
</evidence>
<organism evidence="2">
    <name type="scientific">Mytilinidion resinicola</name>
    <dbReference type="NCBI Taxonomy" id="574789"/>
    <lineage>
        <taxon>Eukaryota</taxon>
        <taxon>Fungi</taxon>
        <taxon>Dikarya</taxon>
        <taxon>Ascomycota</taxon>
        <taxon>Pezizomycotina</taxon>
        <taxon>Dothideomycetes</taxon>
        <taxon>Pleosporomycetidae</taxon>
        <taxon>Mytilinidiales</taxon>
        <taxon>Mytilinidiaceae</taxon>
        <taxon>Mytilinidion</taxon>
    </lineage>
</organism>